<dbReference type="AlphaFoldDB" id="A0A1V6SE89"/>
<dbReference type="STRING" id="29845.A0A1V6SE89"/>
<dbReference type="PROSITE" id="PS00086">
    <property type="entry name" value="CYTOCHROME_P450"/>
    <property type="match status" value="1"/>
</dbReference>
<evidence type="ECO:0000313" key="10">
    <source>
        <dbReference type="Proteomes" id="UP000191518"/>
    </source>
</evidence>
<keyword evidence="4 7" id="KW-0560">Oxidoreductase</keyword>
<dbReference type="Proteomes" id="UP000191518">
    <property type="component" value="Unassembled WGS sequence"/>
</dbReference>
<dbReference type="GO" id="GO:0020037">
    <property type="term" value="F:heme binding"/>
    <property type="evidence" value="ECO:0007669"/>
    <property type="project" value="InterPro"/>
</dbReference>
<evidence type="ECO:0000313" key="9">
    <source>
        <dbReference type="EMBL" id="OQE12327.1"/>
    </source>
</evidence>
<comment type="cofactor">
    <cofactor evidence="1 6">
        <name>heme</name>
        <dbReference type="ChEBI" id="CHEBI:30413"/>
    </cofactor>
</comment>
<dbReference type="InterPro" id="IPR036396">
    <property type="entry name" value="Cyt_P450_sf"/>
</dbReference>
<dbReference type="SUPFAM" id="SSF48264">
    <property type="entry name" value="Cytochrome P450"/>
    <property type="match status" value="1"/>
</dbReference>
<feature type="binding site" description="axial binding residue" evidence="6">
    <location>
        <position position="484"/>
    </location>
    <ligand>
        <name>heme</name>
        <dbReference type="ChEBI" id="CHEBI:30413"/>
    </ligand>
    <ligandPart>
        <name>Fe</name>
        <dbReference type="ChEBI" id="CHEBI:18248"/>
    </ligandPart>
</feature>
<dbReference type="GO" id="GO:0005506">
    <property type="term" value="F:iron ion binding"/>
    <property type="evidence" value="ECO:0007669"/>
    <property type="project" value="InterPro"/>
</dbReference>
<sequence length="538" mass="61060">MHPNSVIIGTTAQNTTKRIASYLSSSLDLLEKLWNFYGPIFIASLALLWMLQALYNKFFHSLSKVPGPGLASVSELWRTMRYFRGTWHDDIVSLHRKYGNVVRIAPDEVSFVDATALKSIYGMGKTSLKSNWYDTWLVPNMTASFFAATEPKVHRHLRSRVSNAYSMSSILSMEPFIQEVASELWGRFREFSKSSEPVPLHLWGNYFAFEVVGQLSLGGKIGFVERGEDVDGIIKSIHDGFYLMANMGNVPLQMFWFNNPISQWMVKMFGGERLNSFSIFLQWLEERVIERMTNGLGNKRKDMLQHFVEAKDMNGQPVKKGDVMIEGVSILGAGADTTSISILAVVGAILTHPKAKRQLQDELEQAYKELGLEGTDSEIAFKDAEKLPYLAAVIKESMRLHPSINYQLPRVVPPSGVQIGDHFIKSGSICSISPTTMNRSKDIFGADAEEWKPERWIPATEKDQGRISTMNGFLTTFGMGARSCVGRNIALVEVHKFIAQFFYHFDIEVINKEKPWVVKSQWFAIQKDFWVKIKEREH</sequence>
<evidence type="ECO:0000256" key="4">
    <source>
        <dbReference type="ARBA" id="ARBA00023002"/>
    </source>
</evidence>
<dbReference type="PRINTS" id="PR00385">
    <property type="entry name" value="P450"/>
</dbReference>
<organism evidence="9 10">
    <name type="scientific">Penicillium vulpinum</name>
    <dbReference type="NCBI Taxonomy" id="29845"/>
    <lineage>
        <taxon>Eukaryota</taxon>
        <taxon>Fungi</taxon>
        <taxon>Dikarya</taxon>
        <taxon>Ascomycota</taxon>
        <taxon>Pezizomycotina</taxon>
        <taxon>Eurotiomycetes</taxon>
        <taxon>Eurotiomycetidae</taxon>
        <taxon>Eurotiales</taxon>
        <taxon>Aspergillaceae</taxon>
        <taxon>Penicillium</taxon>
    </lineage>
</organism>
<keyword evidence="3 6" id="KW-0479">Metal-binding</keyword>
<evidence type="ECO:0000256" key="2">
    <source>
        <dbReference type="ARBA" id="ARBA00010617"/>
    </source>
</evidence>
<keyword evidence="10" id="KW-1185">Reference proteome</keyword>
<reference evidence="10" key="1">
    <citation type="journal article" date="2017" name="Nat. Microbiol.">
        <title>Global analysis of biosynthetic gene clusters reveals vast potential of secondary metabolite production in Penicillium species.</title>
        <authorList>
            <person name="Nielsen J.C."/>
            <person name="Grijseels S."/>
            <person name="Prigent S."/>
            <person name="Ji B."/>
            <person name="Dainat J."/>
            <person name="Nielsen K.F."/>
            <person name="Frisvad J.C."/>
            <person name="Workman M."/>
            <person name="Nielsen J."/>
        </authorList>
    </citation>
    <scope>NUCLEOTIDE SEQUENCE [LARGE SCALE GENOMIC DNA]</scope>
    <source>
        <strain evidence="10">IBT 29486</strain>
    </source>
</reference>
<dbReference type="InterPro" id="IPR050121">
    <property type="entry name" value="Cytochrome_P450_monoxygenase"/>
</dbReference>
<feature type="transmembrane region" description="Helical" evidence="8">
    <location>
        <begin position="36"/>
        <end position="55"/>
    </location>
</feature>
<proteinExistence type="inferred from homology"/>
<accession>A0A1V6SE89</accession>
<dbReference type="PRINTS" id="PR00463">
    <property type="entry name" value="EP450I"/>
</dbReference>
<dbReference type="PANTHER" id="PTHR24305">
    <property type="entry name" value="CYTOCHROME P450"/>
    <property type="match status" value="1"/>
</dbReference>
<dbReference type="GO" id="GO:0016705">
    <property type="term" value="F:oxidoreductase activity, acting on paired donors, with incorporation or reduction of molecular oxygen"/>
    <property type="evidence" value="ECO:0007669"/>
    <property type="project" value="InterPro"/>
</dbReference>
<evidence type="ECO:0000256" key="7">
    <source>
        <dbReference type="RuleBase" id="RU000461"/>
    </source>
</evidence>
<keyword evidence="6 7" id="KW-0349">Heme</keyword>
<keyword evidence="5 6" id="KW-0408">Iron</keyword>
<evidence type="ECO:0000256" key="3">
    <source>
        <dbReference type="ARBA" id="ARBA00022723"/>
    </source>
</evidence>
<evidence type="ECO:0000256" key="6">
    <source>
        <dbReference type="PIRSR" id="PIRSR602401-1"/>
    </source>
</evidence>
<dbReference type="Pfam" id="PF00067">
    <property type="entry name" value="p450"/>
    <property type="match status" value="1"/>
</dbReference>
<dbReference type="Gene3D" id="1.10.630.10">
    <property type="entry name" value="Cytochrome P450"/>
    <property type="match status" value="1"/>
</dbReference>
<dbReference type="GO" id="GO:0004497">
    <property type="term" value="F:monooxygenase activity"/>
    <property type="evidence" value="ECO:0007669"/>
    <property type="project" value="UniProtKB-KW"/>
</dbReference>
<keyword evidence="8" id="KW-0472">Membrane</keyword>
<comment type="caution">
    <text evidence="9">The sequence shown here is derived from an EMBL/GenBank/DDBJ whole genome shotgun (WGS) entry which is preliminary data.</text>
</comment>
<dbReference type="CDD" id="cd11060">
    <property type="entry name" value="CYP57A1-like"/>
    <property type="match status" value="1"/>
</dbReference>
<comment type="similarity">
    <text evidence="2 7">Belongs to the cytochrome P450 family.</text>
</comment>
<dbReference type="PANTHER" id="PTHR24305:SF166">
    <property type="entry name" value="CYTOCHROME P450 12A4, MITOCHONDRIAL-RELATED"/>
    <property type="match status" value="1"/>
</dbReference>
<dbReference type="GO" id="GO:0043386">
    <property type="term" value="P:mycotoxin biosynthetic process"/>
    <property type="evidence" value="ECO:0007669"/>
    <property type="project" value="UniProtKB-ARBA"/>
</dbReference>
<dbReference type="InterPro" id="IPR002401">
    <property type="entry name" value="Cyt_P450_E_grp-I"/>
</dbReference>
<keyword evidence="8" id="KW-1133">Transmembrane helix</keyword>
<evidence type="ECO:0000256" key="8">
    <source>
        <dbReference type="SAM" id="Phobius"/>
    </source>
</evidence>
<protein>
    <recommendedName>
        <fullName evidence="11">Cytochrome P450</fullName>
    </recommendedName>
</protein>
<gene>
    <name evidence="9" type="ORF">PENVUL_c001G04696</name>
</gene>
<name>A0A1V6SE89_9EURO</name>
<evidence type="ECO:0000256" key="1">
    <source>
        <dbReference type="ARBA" id="ARBA00001971"/>
    </source>
</evidence>
<keyword evidence="7" id="KW-0503">Monooxygenase</keyword>
<evidence type="ECO:0000256" key="5">
    <source>
        <dbReference type="ARBA" id="ARBA00023004"/>
    </source>
</evidence>
<dbReference type="EMBL" id="MDYP01000001">
    <property type="protein sequence ID" value="OQE12327.1"/>
    <property type="molecule type" value="Genomic_DNA"/>
</dbReference>
<dbReference type="InterPro" id="IPR017972">
    <property type="entry name" value="Cyt_P450_CS"/>
</dbReference>
<dbReference type="InterPro" id="IPR001128">
    <property type="entry name" value="Cyt_P450"/>
</dbReference>
<keyword evidence="8" id="KW-0812">Transmembrane</keyword>
<evidence type="ECO:0008006" key="11">
    <source>
        <dbReference type="Google" id="ProtNLM"/>
    </source>
</evidence>